<accession>A0A915L230</accession>
<protein>
    <submittedName>
        <fullName evidence="2">Uncharacterized protein</fullName>
    </submittedName>
</protein>
<dbReference type="WBParaSite" id="nRc.2.0.1.t45204-RA">
    <property type="protein sequence ID" value="nRc.2.0.1.t45204-RA"/>
    <property type="gene ID" value="nRc.2.0.1.g45204"/>
</dbReference>
<dbReference type="AlphaFoldDB" id="A0A915L230"/>
<sequence length="115" mass="12859">MLKALTGLTGHFTTADIEAVLMQQLPYKATSWGPEWQMDQTAGENIMNRPGGSLFINPVRGDDIYVSEYTQTGMFFCASVDPEKEGDRCYIGKLPNFAVRGTLDDHITEFIICFL</sequence>
<dbReference type="Proteomes" id="UP000887565">
    <property type="component" value="Unplaced"/>
</dbReference>
<evidence type="ECO:0000313" key="2">
    <source>
        <dbReference type="WBParaSite" id="nRc.2.0.1.t45204-RA"/>
    </source>
</evidence>
<name>A0A915L230_ROMCU</name>
<organism evidence="1 2">
    <name type="scientific">Romanomermis culicivorax</name>
    <name type="common">Nematode worm</name>
    <dbReference type="NCBI Taxonomy" id="13658"/>
    <lineage>
        <taxon>Eukaryota</taxon>
        <taxon>Metazoa</taxon>
        <taxon>Ecdysozoa</taxon>
        <taxon>Nematoda</taxon>
        <taxon>Enoplea</taxon>
        <taxon>Dorylaimia</taxon>
        <taxon>Mermithida</taxon>
        <taxon>Mermithoidea</taxon>
        <taxon>Mermithidae</taxon>
        <taxon>Romanomermis</taxon>
    </lineage>
</organism>
<evidence type="ECO:0000313" key="1">
    <source>
        <dbReference type="Proteomes" id="UP000887565"/>
    </source>
</evidence>
<keyword evidence="1" id="KW-1185">Reference proteome</keyword>
<proteinExistence type="predicted"/>
<reference evidence="2" key="1">
    <citation type="submission" date="2022-11" db="UniProtKB">
        <authorList>
            <consortium name="WormBaseParasite"/>
        </authorList>
    </citation>
    <scope>IDENTIFICATION</scope>
</reference>